<dbReference type="eggNOG" id="ENOG502SEKQ">
    <property type="taxonomic scope" value="Eukaryota"/>
</dbReference>
<evidence type="ECO:0008006" key="3">
    <source>
        <dbReference type="Google" id="ProtNLM"/>
    </source>
</evidence>
<dbReference type="AlphaFoldDB" id="A0A0D3KTZ5"/>
<evidence type="ECO:0000313" key="2">
    <source>
        <dbReference type="Proteomes" id="UP000013827"/>
    </source>
</evidence>
<keyword evidence="2" id="KW-1185">Reference proteome</keyword>
<dbReference type="SUPFAM" id="SSF54593">
    <property type="entry name" value="Glyoxalase/Bleomycin resistance protein/Dihydroxybiphenyl dioxygenase"/>
    <property type="match status" value="1"/>
</dbReference>
<name>A0A0D3KTZ5_EMIH1</name>
<dbReference type="PaxDb" id="2903-EOD12362"/>
<dbReference type="GeneID" id="17284500"/>
<dbReference type="EnsemblProtists" id="EOD12362">
    <property type="protein sequence ID" value="EOD12362"/>
    <property type="gene ID" value="EMIHUDRAFT_357364"/>
</dbReference>
<dbReference type="Gene3D" id="3.10.180.10">
    <property type="entry name" value="2,3-Dihydroxybiphenyl 1,2-Dioxygenase, domain 1"/>
    <property type="match status" value="1"/>
</dbReference>
<dbReference type="EnsemblProtists" id="EOD39230">
    <property type="protein sequence ID" value="EOD39230"/>
    <property type="gene ID" value="EMIHUDRAFT_361389"/>
</dbReference>
<proteinExistence type="predicted"/>
<evidence type="ECO:0000313" key="1">
    <source>
        <dbReference type="EnsemblProtists" id="EOD39230"/>
    </source>
</evidence>
<reference evidence="2" key="1">
    <citation type="journal article" date="2013" name="Nature">
        <title>Pan genome of the phytoplankton Emiliania underpins its global distribution.</title>
        <authorList>
            <person name="Read B.A."/>
            <person name="Kegel J."/>
            <person name="Klute M.J."/>
            <person name="Kuo A."/>
            <person name="Lefebvre S.C."/>
            <person name="Maumus F."/>
            <person name="Mayer C."/>
            <person name="Miller J."/>
            <person name="Monier A."/>
            <person name="Salamov A."/>
            <person name="Young J."/>
            <person name="Aguilar M."/>
            <person name="Claverie J.M."/>
            <person name="Frickenhaus S."/>
            <person name="Gonzalez K."/>
            <person name="Herman E.K."/>
            <person name="Lin Y.C."/>
            <person name="Napier J."/>
            <person name="Ogata H."/>
            <person name="Sarno A.F."/>
            <person name="Shmutz J."/>
            <person name="Schroeder D."/>
            <person name="de Vargas C."/>
            <person name="Verret F."/>
            <person name="von Dassow P."/>
            <person name="Valentin K."/>
            <person name="Van de Peer Y."/>
            <person name="Wheeler G."/>
            <person name="Dacks J.B."/>
            <person name="Delwiche C.F."/>
            <person name="Dyhrman S.T."/>
            <person name="Glockner G."/>
            <person name="John U."/>
            <person name="Richards T."/>
            <person name="Worden A.Z."/>
            <person name="Zhang X."/>
            <person name="Grigoriev I.V."/>
            <person name="Allen A.E."/>
            <person name="Bidle K."/>
            <person name="Borodovsky M."/>
            <person name="Bowler C."/>
            <person name="Brownlee C."/>
            <person name="Cock J.M."/>
            <person name="Elias M."/>
            <person name="Gladyshev V.N."/>
            <person name="Groth M."/>
            <person name="Guda C."/>
            <person name="Hadaegh A."/>
            <person name="Iglesias-Rodriguez M.D."/>
            <person name="Jenkins J."/>
            <person name="Jones B.M."/>
            <person name="Lawson T."/>
            <person name="Leese F."/>
            <person name="Lindquist E."/>
            <person name="Lobanov A."/>
            <person name="Lomsadze A."/>
            <person name="Malik S.B."/>
            <person name="Marsh M.E."/>
            <person name="Mackinder L."/>
            <person name="Mock T."/>
            <person name="Mueller-Roeber B."/>
            <person name="Pagarete A."/>
            <person name="Parker M."/>
            <person name="Probert I."/>
            <person name="Quesneville H."/>
            <person name="Raines C."/>
            <person name="Rensing S.A."/>
            <person name="Riano-Pachon D.M."/>
            <person name="Richier S."/>
            <person name="Rokitta S."/>
            <person name="Shiraiwa Y."/>
            <person name="Soanes D.M."/>
            <person name="van der Giezen M."/>
            <person name="Wahlund T.M."/>
            <person name="Williams B."/>
            <person name="Wilson W."/>
            <person name="Wolfe G."/>
            <person name="Wurch L.L."/>
        </authorList>
    </citation>
    <scope>NUCLEOTIDE SEQUENCE</scope>
</reference>
<dbReference type="KEGG" id="ehx:EMIHUDRAFT_357364"/>
<dbReference type="RefSeq" id="XP_005791659.1">
    <property type="nucleotide sequence ID" value="XM_005791602.1"/>
</dbReference>
<dbReference type="KEGG" id="ehx:EMIHUDRAFT_361389"/>
<dbReference type="Proteomes" id="UP000013827">
    <property type="component" value="Unassembled WGS sequence"/>
</dbReference>
<dbReference type="STRING" id="2903.R1BRL7"/>
<dbReference type="InterPro" id="IPR029068">
    <property type="entry name" value="Glyas_Bleomycin-R_OHBP_Dase"/>
</dbReference>
<reference evidence="1" key="2">
    <citation type="submission" date="2024-10" db="UniProtKB">
        <authorList>
            <consortium name="EnsemblProtists"/>
        </authorList>
    </citation>
    <scope>IDENTIFICATION</scope>
</reference>
<dbReference type="GeneID" id="17258557"/>
<sequence>MRVRIDAAPLSSPSLPHRSLTLDSAAWATCMLLLATPDGGGAPVGSLQLQRDPAAPFAVHASGLRLASPADSPEGGDAARQLLWHAAREHPDLRCGSALLARPVTPSDEGVLRGLGFELAGGDVAEGSGEDVAQGSGANASASPLMALVARRDPAEPSGFSHATLRVSCIRQSLAFWSLLHYEPRRRFTTNGARAAWLCAPWTPLSIELVEVPPAVLQRPARPPSDAAPGPAHLCLDVTALGVSLPDTLASLQHRSASRFGRPLRVVSPPHQQMMGDLVAEVAIVRAPDGFPLRLTRRACTLAQSLAPDWELEE</sequence>
<dbReference type="HOGENOM" id="CLU_886885_0_0_1"/>
<dbReference type="RefSeq" id="XP_005764791.1">
    <property type="nucleotide sequence ID" value="XM_005764734.1"/>
</dbReference>
<protein>
    <recommendedName>
        <fullName evidence="3">N-acetyltransferase domain-containing protein</fullName>
    </recommendedName>
</protein>
<accession>A0A0D3KTZ5</accession>
<organism evidence="1 2">
    <name type="scientific">Emiliania huxleyi (strain CCMP1516)</name>
    <dbReference type="NCBI Taxonomy" id="280463"/>
    <lineage>
        <taxon>Eukaryota</taxon>
        <taxon>Haptista</taxon>
        <taxon>Haptophyta</taxon>
        <taxon>Prymnesiophyceae</taxon>
        <taxon>Isochrysidales</taxon>
        <taxon>Noelaerhabdaceae</taxon>
        <taxon>Emiliania</taxon>
    </lineage>
</organism>